<sequence length="733" mass="75350">MVFRFHALPALLMLALAGAAAATPQYRLTLLDPAPNASSANAINSRGEIAGDWRDPLTGVQRAFAWRSGQMSVLPEPMATARAISGQGHIAGATNTVTVQGFTFRNATLYYQGELRTVPNPFSADPQGAPPFEVNTAVGVNSAGTVVGNAGANRRTSAYLFANQALTVLPMMWSSAINEQGQVAGRTFFGNSEHAALYDGVRVIDLGALEQGRFSNASDLNDHGWVVGSSTYGTGPGQHTHSFVYRNGQMQAIGDWLTDNQANAVNNDGAVVGTVQGPSGQGSPYLYQGGLVYDLNTLLGPDPALRLVSAADINDAGQIIGQACDTAGACFAALLTPVPEPAAWGMLAAGLGVLAWLRRPRRPRPRLSRCAAAILLGGAGACAMASPARYSLTLLDGVARASVPRAINNAGVVVGGMSSDYGQMLGEGRAFMWKAGQMTWLPELDMSMALAVSERGHVAGIGQLTSVGPGWFELHAASYYEGKAGAVPEAFPGDPARPSGYTAAQGVNSSGTLLVNSHRPGGDHAYTYAGGVITVLPMDTAAAINDAGQVAGASGGRAVLYDRGRVIDLGLLSSAPSAVAVARGMNEAGAVVGGATYGGGALHQHSFLYEGGRMRAIGSLEGDNAAVAVNNRGDVVGYFSKAGDGPADRHSYLYSGGVQSDLDALLADAPGWHIASAADINDGGQIVGLACRNGDLCYSALLSPVPEPASWGMLAAGMGAVAVARGRLRQRGG</sequence>
<feature type="signal peptide" evidence="1">
    <location>
        <begin position="1"/>
        <end position="21"/>
    </location>
</feature>
<dbReference type="Pfam" id="PF11949">
    <property type="entry name" value="DUF3466"/>
    <property type="match status" value="1"/>
</dbReference>
<dbReference type="RefSeq" id="WP_161071919.1">
    <property type="nucleotide sequence ID" value="NZ_WWCU01000008.1"/>
</dbReference>
<gene>
    <name evidence="3" type="ORF">GTP77_09410</name>
</gene>
<feature type="domain" description="Ice-binding protein C-terminal" evidence="2">
    <location>
        <begin position="337"/>
        <end position="362"/>
    </location>
</feature>
<feature type="chain" id="PRO_5031431944" evidence="1">
    <location>
        <begin position="22"/>
        <end position="733"/>
    </location>
</feature>
<reference evidence="3 4" key="1">
    <citation type="submission" date="2019-12" db="EMBL/GenBank/DDBJ databases">
        <title>Novel species isolated from a subtropical stream in China.</title>
        <authorList>
            <person name="Lu H."/>
        </authorList>
    </citation>
    <scope>NUCLEOTIDE SEQUENCE [LARGE SCALE GENOMIC DNA]</scope>
    <source>
        <strain evidence="3 4">FT127W</strain>
    </source>
</reference>
<keyword evidence="4" id="KW-1185">Reference proteome</keyword>
<evidence type="ECO:0000259" key="2">
    <source>
        <dbReference type="Pfam" id="PF07589"/>
    </source>
</evidence>
<evidence type="ECO:0000313" key="4">
    <source>
        <dbReference type="Proteomes" id="UP000450676"/>
    </source>
</evidence>
<dbReference type="InterPro" id="IPR022562">
    <property type="entry name" value="DUF3466"/>
</dbReference>
<name>A0A7X4HAC2_9BURK</name>
<dbReference type="NCBIfam" id="TIGR02913">
    <property type="entry name" value="HAF_rpt"/>
    <property type="match status" value="2"/>
</dbReference>
<comment type="caution">
    <text evidence="3">The sequence shown here is derived from an EMBL/GenBank/DDBJ whole genome shotgun (WGS) entry which is preliminary data.</text>
</comment>
<dbReference type="Proteomes" id="UP000450676">
    <property type="component" value="Unassembled WGS sequence"/>
</dbReference>
<evidence type="ECO:0000313" key="3">
    <source>
        <dbReference type="EMBL" id="MYN07559.1"/>
    </source>
</evidence>
<accession>A0A7X4HAC2</accession>
<dbReference type="EMBL" id="WWCU01000008">
    <property type="protein sequence ID" value="MYN07559.1"/>
    <property type="molecule type" value="Genomic_DNA"/>
</dbReference>
<dbReference type="InterPro" id="IPR014262">
    <property type="entry name" value="HAF_rpt"/>
</dbReference>
<dbReference type="InterPro" id="IPR013424">
    <property type="entry name" value="Ice-binding_C"/>
</dbReference>
<organism evidence="3 4">
    <name type="scientific">Pseudoduganella aquatica</name>
    <dbReference type="NCBI Taxonomy" id="2660641"/>
    <lineage>
        <taxon>Bacteria</taxon>
        <taxon>Pseudomonadati</taxon>
        <taxon>Pseudomonadota</taxon>
        <taxon>Betaproteobacteria</taxon>
        <taxon>Burkholderiales</taxon>
        <taxon>Oxalobacteraceae</taxon>
        <taxon>Telluria group</taxon>
        <taxon>Pseudoduganella</taxon>
    </lineage>
</organism>
<feature type="domain" description="Ice-binding protein C-terminal" evidence="2">
    <location>
        <begin position="704"/>
        <end position="725"/>
    </location>
</feature>
<keyword evidence="1" id="KW-0732">Signal</keyword>
<dbReference type="AlphaFoldDB" id="A0A7X4HAC2"/>
<proteinExistence type="predicted"/>
<protein>
    <submittedName>
        <fullName evidence="3">DUF3466 family protein</fullName>
    </submittedName>
</protein>
<evidence type="ECO:0000256" key="1">
    <source>
        <dbReference type="SAM" id="SignalP"/>
    </source>
</evidence>
<dbReference type="NCBIfam" id="TIGR02595">
    <property type="entry name" value="PEP_CTERM"/>
    <property type="match status" value="1"/>
</dbReference>
<dbReference type="Pfam" id="PF07589">
    <property type="entry name" value="PEP-CTERM"/>
    <property type="match status" value="2"/>
</dbReference>